<evidence type="ECO:0000259" key="1">
    <source>
        <dbReference type="Pfam" id="PF18352"/>
    </source>
</evidence>
<organism evidence="2">
    <name type="scientific">Myoviridae sp. ct17M4</name>
    <dbReference type="NCBI Taxonomy" id="2825016"/>
    <lineage>
        <taxon>Viruses</taxon>
        <taxon>Duplodnaviria</taxon>
        <taxon>Heunggongvirae</taxon>
        <taxon>Uroviricota</taxon>
        <taxon>Caudoviricetes</taxon>
    </lineage>
</organism>
<dbReference type="InterPro" id="IPR041599">
    <property type="entry name" value="Gp138_N"/>
</dbReference>
<dbReference type="Pfam" id="PF18352">
    <property type="entry name" value="Gp138_N"/>
    <property type="match status" value="1"/>
</dbReference>
<proteinExistence type="predicted"/>
<dbReference type="Gene3D" id="2.40.50.230">
    <property type="entry name" value="Gp5 N-terminal domain"/>
    <property type="match status" value="1"/>
</dbReference>
<dbReference type="EMBL" id="BK015938">
    <property type="protein sequence ID" value="DAF86149.1"/>
    <property type="molecule type" value="Genomic_DNA"/>
</dbReference>
<accession>A0A8S5TVB4</accession>
<evidence type="ECO:0000313" key="2">
    <source>
        <dbReference type="EMBL" id="DAF86149.1"/>
    </source>
</evidence>
<protein>
    <submittedName>
        <fullName evidence="2">Baseplate protein</fullName>
    </submittedName>
</protein>
<sequence>MAQSANEVKKVITGWMDDMVGNIHTAMPGKIISYDAGMGRADVQPVGQYKLEDGRGLPYPVIHGAPVIFPTGCGGQVGVTFPLQSGDGCLLVFAEGQLDDFLSGGDSSNGRRHDINDAICIPGLYNRANLMASGHPSEVSVFNGGVKMCIGSGGITVTGGDLVVNGISVMHHTHPGDSGGTTGGPQ</sequence>
<feature type="domain" description="Phage protein Gp138 N-terminal" evidence="1">
    <location>
        <begin position="27"/>
        <end position="123"/>
    </location>
</feature>
<dbReference type="InterPro" id="IPR037026">
    <property type="entry name" value="Vgr_OB-fold_dom_sf"/>
</dbReference>
<reference evidence="2" key="1">
    <citation type="journal article" date="2021" name="Proc. Natl. Acad. Sci. U.S.A.">
        <title>A Catalog of Tens of Thousands of Viruses from Human Metagenomes Reveals Hidden Associations with Chronic Diseases.</title>
        <authorList>
            <person name="Tisza M.J."/>
            <person name="Buck C.B."/>
        </authorList>
    </citation>
    <scope>NUCLEOTIDE SEQUENCE</scope>
    <source>
        <strain evidence="2">Ct17M4</strain>
    </source>
</reference>
<name>A0A8S5TVB4_9CAUD</name>
<dbReference type="Pfam" id="PF18946">
    <property type="entry name" value="Apex"/>
    <property type="match status" value="1"/>
</dbReference>
<dbReference type="Gene3D" id="6.20.170.10">
    <property type="match status" value="1"/>
</dbReference>
<dbReference type="InterPro" id="IPR044033">
    <property type="entry name" value="GpV-like_apex"/>
</dbReference>